<evidence type="ECO:0000256" key="1">
    <source>
        <dbReference type="SAM" id="MobiDB-lite"/>
    </source>
</evidence>
<organism evidence="3 4">
    <name type="scientific">Cinara cedri</name>
    <dbReference type="NCBI Taxonomy" id="506608"/>
    <lineage>
        <taxon>Eukaryota</taxon>
        <taxon>Metazoa</taxon>
        <taxon>Ecdysozoa</taxon>
        <taxon>Arthropoda</taxon>
        <taxon>Hexapoda</taxon>
        <taxon>Insecta</taxon>
        <taxon>Pterygota</taxon>
        <taxon>Neoptera</taxon>
        <taxon>Paraneoptera</taxon>
        <taxon>Hemiptera</taxon>
        <taxon>Sternorrhyncha</taxon>
        <taxon>Aphidomorpha</taxon>
        <taxon>Aphidoidea</taxon>
        <taxon>Aphididae</taxon>
        <taxon>Lachninae</taxon>
        <taxon>Cinara</taxon>
    </lineage>
</organism>
<accession>A0A5E4N2X2</accession>
<feature type="signal peptide" evidence="2">
    <location>
        <begin position="1"/>
        <end position="19"/>
    </location>
</feature>
<protein>
    <submittedName>
        <fullName evidence="3">Uncharacterized protein</fullName>
    </submittedName>
</protein>
<dbReference type="AlphaFoldDB" id="A0A5E4N2X2"/>
<feature type="region of interest" description="Disordered" evidence="1">
    <location>
        <begin position="194"/>
        <end position="245"/>
    </location>
</feature>
<evidence type="ECO:0000256" key="2">
    <source>
        <dbReference type="SAM" id="SignalP"/>
    </source>
</evidence>
<gene>
    <name evidence="3" type="ORF">CINCED_3A020355</name>
</gene>
<proteinExistence type="predicted"/>
<feature type="chain" id="PRO_5023083927" evidence="2">
    <location>
        <begin position="20"/>
        <end position="304"/>
    </location>
</feature>
<reference evidence="3 4" key="1">
    <citation type="submission" date="2019-08" db="EMBL/GenBank/DDBJ databases">
        <authorList>
            <person name="Alioto T."/>
            <person name="Alioto T."/>
            <person name="Gomez Garrido J."/>
        </authorList>
    </citation>
    <scope>NUCLEOTIDE SEQUENCE [LARGE SCALE GENOMIC DNA]</scope>
</reference>
<dbReference type="OrthoDB" id="6630231at2759"/>
<evidence type="ECO:0000313" key="4">
    <source>
        <dbReference type="Proteomes" id="UP000325440"/>
    </source>
</evidence>
<name>A0A5E4N2X2_9HEMI</name>
<feature type="region of interest" description="Disordered" evidence="1">
    <location>
        <begin position="259"/>
        <end position="304"/>
    </location>
</feature>
<dbReference type="EMBL" id="CABPRJ010001464">
    <property type="protein sequence ID" value="VVC38166.1"/>
    <property type="molecule type" value="Genomic_DNA"/>
</dbReference>
<evidence type="ECO:0000313" key="3">
    <source>
        <dbReference type="EMBL" id="VVC38166.1"/>
    </source>
</evidence>
<keyword evidence="2" id="KW-0732">Signal</keyword>
<keyword evidence="4" id="KW-1185">Reference proteome</keyword>
<sequence length="304" mass="31633">MCLVFSIWFIAGLFLMTNANIFNDLQEAEKFVEQLDNDYSAVAVDLAAQQRPGADLLWYDYGGGGGGSNVGVGRGGGGGGGYYGGVRSPASGVAPAALIGPEKRGGSPQSGGLWFGPRLGRRKRRGGGGSSFNSGFVQPPDGNAFGPAATPQEAMAAAGLSTAAGQAVVSDLIYNAPWVLVPVVENSLYSQQMKQNARSGRSSSEDGDDWTPYPSSRHAARSPPYSPRLGRQTTVTGPQVPRLGREAFAYRRDARGVLYQQPNGKPQLRRQQQAAAAAAASVPIATEPMATAAEGAARGADRTA</sequence>
<feature type="compositionally biased region" description="Low complexity" evidence="1">
    <location>
        <begin position="271"/>
        <end position="298"/>
    </location>
</feature>
<dbReference type="Proteomes" id="UP000325440">
    <property type="component" value="Unassembled WGS sequence"/>
</dbReference>